<comment type="caution">
    <text evidence="2">The sequence shown here is derived from an EMBL/GenBank/DDBJ whole genome shotgun (WGS) entry which is preliminary data.</text>
</comment>
<dbReference type="EMBL" id="CAJVPZ010010279">
    <property type="protein sequence ID" value="CAG8618190.1"/>
    <property type="molecule type" value="Genomic_DNA"/>
</dbReference>
<evidence type="ECO:0000256" key="1">
    <source>
        <dbReference type="SAM" id="MobiDB-lite"/>
    </source>
</evidence>
<accession>A0A9N9GNB1</accession>
<sequence>MNQEQHIINIDSDDAINKNDEADPPSKKQSDNFEANQFSYNYLKSFSSVFLYIRGALKKLLGENIQTLTPEKYKVSTKNGTLKTESEYEGSI</sequence>
<feature type="compositionally biased region" description="Basic and acidic residues" evidence="1">
    <location>
        <begin position="15"/>
        <end position="31"/>
    </location>
</feature>
<dbReference type="Proteomes" id="UP000789396">
    <property type="component" value="Unassembled WGS sequence"/>
</dbReference>
<organism evidence="2 3">
    <name type="scientific">Racocetra fulgida</name>
    <dbReference type="NCBI Taxonomy" id="60492"/>
    <lineage>
        <taxon>Eukaryota</taxon>
        <taxon>Fungi</taxon>
        <taxon>Fungi incertae sedis</taxon>
        <taxon>Mucoromycota</taxon>
        <taxon>Glomeromycotina</taxon>
        <taxon>Glomeromycetes</taxon>
        <taxon>Diversisporales</taxon>
        <taxon>Gigasporaceae</taxon>
        <taxon>Racocetra</taxon>
    </lineage>
</organism>
<feature type="non-terminal residue" evidence="2">
    <location>
        <position position="92"/>
    </location>
</feature>
<name>A0A9N9GNB1_9GLOM</name>
<keyword evidence="3" id="KW-1185">Reference proteome</keyword>
<protein>
    <submittedName>
        <fullName evidence="2">19625_t:CDS:1</fullName>
    </submittedName>
</protein>
<evidence type="ECO:0000313" key="3">
    <source>
        <dbReference type="Proteomes" id="UP000789396"/>
    </source>
</evidence>
<feature type="non-terminal residue" evidence="2">
    <location>
        <position position="1"/>
    </location>
</feature>
<gene>
    <name evidence="2" type="ORF">RFULGI_LOCUS7254</name>
</gene>
<reference evidence="2" key="1">
    <citation type="submission" date="2021-06" db="EMBL/GenBank/DDBJ databases">
        <authorList>
            <person name="Kallberg Y."/>
            <person name="Tangrot J."/>
            <person name="Rosling A."/>
        </authorList>
    </citation>
    <scope>NUCLEOTIDE SEQUENCE</scope>
    <source>
        <strain evidence="2">IN212</strain>
    </source>
</reference>
<evidence type="ECO:0000313" key="2">
    <source>
        <dbReference type="EMBL" id="CAG8618190.1"/>
    </source>
</evidence>
<dbReference type="AlphaFoldDB" id="A0A9N9GNB1"/>
<proteinExistence type="predicted"/>
<feature type="region of interest" description="Disordered" evidence="1">
    <location>
        <begin position="1"/>
        <end position="32"/>
    </location>
</feature>